<dbReference type="Proteomes" id="UP001165060">
    <property type="component" value="Unassembled WGS sequence"/>
</dbReference>
<accession>A0ABQ6M627</accession>
<dbReference type="EMBL" id="BRYB01002476">
    <property type="protein sequence ID" value="GMI20190.1"/>
    <property type="molecule type" value="Genomic_DNA"/>
</dbReference>
<name>A0ABQ6M627_9STRA</name>
<feature type="region of interest" description="Disordered" evidence="1">
    <location>
        <begin position="455"/>
        <end position="482"/>
    </location>
</feature>
<evidence type="ECO:0000313" key="2">
    <source>
        <dbReference type="EMBL" id="GMI20190.1"/>
    </source>
</evidence>
<keyword evidence="3" id="KW-1185">Reference proteome</keyword>
<sequence length="547" mass="57578">MLAGDYGEQVFMGANMLLSSIVGCKAVGSVILKVLKILPKTSGRRSSLSRQPAPAPQYHPLTVDTAPAPATPTPPAAGGKPPRGGGAGEKDKADKADKADKGLPLYVASSHLEFEAALATFLEAPHPSSHGSQLEAAGALSLAYLTRVFSASNMNGERWTDFAANSRLVKALVALRARTARECLEFMGDSVFSTMFVDLVEEAVILRYCGKKTGRGGPPSPGSALVCSLVRMGATALQNSPQVLVKRYSTEVEGDVEDCRFAISTFLHFRALCDSLSEGLSAAPPSPLSSPPALSSPPSSGASSVGSETDRGSYLSSNDGGENGAEAGFHFRLDDIADEAIITQLGGRGKIGEQVNLEGRTIFRCFPLGEFGENGYDGVDIMDGKPVGPELYMVVDSSMLFLAQPEEGVSGGEETVVVCLAPMRNITASAVDGLWLHIAIKHVGDSGAMIRDGLGKEKKEKKRPGAGAAAQEAKMRLDPKRQGAHVNPLRTLNLALHFDTCETAVIVRGHLEKCRTLLRKRAEEQTAKLVKSGMGDSLSSSAAKAQG</sequence>
<protein>
    <recommendedName>
        <fullName evidence="4">RNase III domain-containing protein</fullName>
    </recommendedName>
</protein>
<evidence type="ECO:0000256" key="1">
    <source>
        <dbReference type="SAM" id="MobiDB-lite"/>
    </source>
</evidence>
<proteinExistence type="predicted"/>
<evidence type="ECO:0000313" key="3">
    <source>
        <dbReference type="Proteomes" id="UP001165060"/>
    </source>
</evidence>
<reference evidence="2 3" key="1">
    <citation type="journal article" date="2023" name="Commun. Biol.">
        <title>Genome analysis of Parmales, the sister group of diatoms, reveals the evolutionary specialization of diatoms from phago-mixotrophs to photoautotrophs.</title>
        <authorList>
            <person name="Ban H."/>
            <person name="Sato S."/>
            <person name="Yoshikawa S."/>
            <person name="Yamada K."/>
            <person name="Nakamura Y."/>
            <person name="Ichinomiya M."/>
            <person name="Sato N."/>
            <person name="Blanc-Mathieu R."/>
            <person name="Endo H."/>
            <person name="Kuwata A."/>
            <person name="Ogata H."/>
        </authorList>
    </citation>
    <scope>NUCLEOTIDE SEQUENCE [LARGE SCALE GENOMIC DNA]</scope>
</reference>
<feature type="region of interest" description="Disordered" evidence="1">
    <location>
        <begin position="283"/>
        <end position="319"/>
    </location>
</feature>
<gene>
    <name evidence="2" type="ORF">TeGR_g1465</name>
</gene>
<comment type="caution">
    <text evidence="2">The sequence shown here is derived from an EMBL/GenBank/DDBJ whole genome shotgun (WGS) entry which is preliminary data.</text>
</comment>
<organism evidence="2 3">
    <name type="scientific">Tetraparma gracilis</name>
    <dbReference type="NCBI Taxonomy" id="2962635"/>
    <lineage>
        <taxon>Eukaryota</taxon>
        <taxon>Sar</taxon>
        <taxon>Stramenopiles</taxon>
        <taxon>Ochrophyta</taxon>
        <taxon>Bolidophyceae</taxon>
        <taxon>Parmales</taxon>
        <taxon>Triparmaceae</taxon>
        <taxon>Tetraparma</taxon>
    </lineage>
</organism>
<feature type="region of interest" description="Disordered" evidence="1">
    <location>
        <begin position="43"/>
        <end position="96"/>
    </location>
</feature>
<feature type="compositionally biased region" description="Low complexity" evidence="1">
    <location>
        <begin position="291"/>
        <end position="307"/>
    </location>
</feature>
<evidence type="ECO:0008006" key="4">
    <source>
        <dbReference type="Google" id="ProtNLM"/>
    </source>
</evidence>